<gene>
    <name evidence="2" type="ORF">ACFQDO_17755</name>
</gene>
<dbReference type="Gene3D" id="1.10.12.10">
    <property type="entry name" value="Lyase 2-enoyl-coa Hydratase, Chain A, domain 2"/>
    <property type="match status" value="1"/>
</dbReference>
<dbReference type="InterPro" id="IPR001753">
    <property type="entry name" value="Enoyl-CoA_hydra/iso"/>
</dbReference>
<proteinExistence type="inferred from homology"/>
<evidence type="ECO:0000313" key="3">
    <source>
        <dbReference type="Proteomes" id="UP001596189"/>
    </source>
</evidence>
<organism evidence="2 3">
    <name type="scientific">Angustibacter luteus</name>
    <dbReference type="NCBI Taxonomy" id="658456"/>
    <lineage>
        <taxon>Bacteria</taxon>
        <taxon>Bacillati</taxon>
        <taxon>Actinomycetota</taxon>
        <taxon>Actinomycetes</taxon>
        <taxon>Kineosporiales</taxon>
        <taxon>Kineosporiaceae</taxon>
    </lineage>
</organism>
<dbReference type="Proteomes" id="UP001596189">
    <property type="component" value="Unassembled WGS sequence"/>
</dbReference>
<evidence type="ECO:0000313" key="2">
    <source>
        <dbReference type="EMBL" id="MFC6008983.1"/>
    </source>
</evidence>
<name>A0ABW1JJS6_9ACTN</name>
<dbReference type="PANTHER" id="PTHR43802">
    <property type="entry name" value="ENOYL-COA HYDRATASE"/>
    <property type="match status" value="1"/>
</dbReference>
<dbReference type="InterPro" id="IPR029045">
    <property type="entry name" value="ClpP/crotonase-like_dom_sf"/>
</dbReference>
<evidence type="ECO:0000256" key="1">
    <source>
        <dbReference type="ARBA" id="ARBA00005254"/>
    </source>
</evidence>
<keyword evidence="3" id="KW-1185">Reference proteome</keyword>
<sequence length="278" mass="28665">MDAPVDYQVQDAVAVIRLQRPEAMNSLDRATKVALLCALQTAADDDGVRCVVLTGSGRAFSAGQDLREHVADLRAAAAGAAEGAADGGSDEAAFALGSTVREHYNPIATLIATMAKPVVASVNGVAAGAGASFAFAADVRLVAESAGFNLAFSAIALSCDSGASWWLPRLVGVAKAKDLLLFPRTVRAQEALELGLATRVLPDDELEAATMDLARQLAAGPTLAYGSIRRAIAYSQSHDLADSLANEADLMDLTGASADHHGAVEAFVAKQAPTFHGH</sequence>
<comment type="caution">
    <text evidence="2">The sequence shown here is derived from an EMBL/GenBank/DDBJ whole genome shotgun (WGS) entry which is preliminary data.</text>
</comment>
<dbReference type="RefSeq" id="WP_378227159.1">
    <property type="nucleotide sequence ID" value="NZ_BAABFP010000007.1"/>
</dbReference>
<dbReference type="Pfam" id="PF00378">
    <property type="entry name" value="ECH_1"/>
    <property type="match status" value="1"/>
</dbReference>
<dbReference type="PANTHER" id="PTHR43802:SF1">
    <property type="entry name" value="IP11341P-RELATED"/>
    <property type="match status" value="1"/>
</dbReference>
<dbReference type="Gene3D" id="3.90.226.10">
    <property type="entry name" value="2-enoyl-CoA Hydratase, Chain A, domain 1"/>
    <property type="match status" value="1"/>
</dbReference>
<dbReference type="EMBL" id="JBHSRD010000008">
    <property type="protein sequence ID" value="MFC6008983.1"/>
    <property type="molecule type" value="Genomic_DNA"/>
</dbReference>
<dbReference type="CDD" id="cd06558">
    <property type="entry name" value="crotonase-like"/>
    <property type="match status" value="1"/>
</dbReference>
<comment type="similarity">
    <text evidence="1">Belongs to the enoyl-CoA hydratase/isomerase family.</text>
</comment>
<protein>
    <submittedName>
        <fullName evidence="2">Enoyl-CoA hydratase-related protein</fullName>
    </submittedName>
</protein>
<accession>A0ABW1JJS6</accession>
<reference evidence="3" key="1">
    <citation type="journal article" date="2019" name="Int. J. Syst. Evol. Microbiol.">
        <title>The Global Catalogue of Microorganisms (GCM) 10K type strain sequencing project: providing services to taxonomists for standard genome sequencing and annotation.</title>
        <authorList>
            <consortium name="The Broad Institute Genomics Platform"/>
            <consortium name="The Broad Institute Genome Sequencing Center for Infectious Disease"/>
            <person name="Wu L."/>
            <person name="Ma J."/>
        </authorList>
    </citation>
    <scope>NUCLEOTIDE SEQUENCE [LARGE SCALE GENOMIC DNA]</scope>
    <source>
        <strain evidence="3">KACC 14249</strain>
    </source>
</reference>
<dbReference type="InterPro" id="IPR014748">
    <property type="entry name" value="Enoyl-CoA_hydra_C"/>
</dbReference>
<dbReference type="SUPFAM" id="SSF52096">
    <property type="entry name" value="ClpP/crotonase"/>
    <property type="match status" value="1"/>
</dbReference>